<accession>A0A3N6P9A8</accession>
<evidence type="ECO:0000256" key="1">
    <source>
        <dbReference type="SAM" id="SignalP"/>
    </source>
</evidence>
<keyword evidence="3" id="KW-1185">Reference proteome</keyword>
<reference evidence="2 3" key="1">
    <citation type="journal article" date="2018" name="ACS Chem. Biol.">
        <title>Ketoreductase domain dysfunction expands chemodiversity: malyngamide biosynthesis in the cyanobacterium Okeania hirsuta.</title>
        <authorList>
            <person name="Moss N.A."/>
            <person name="Leao T."/>
            <person name="Rankin M."/>
            <person name="McCullough T.M."/>
            <person name="Qu P."/>
            <person name="Korobeynikov A."/>
            <person name="Smith J.L."/>
            <person name="Gerwick L."/>
            <person name="Gerwick W.H."/>
        </authorList>
    </citation>
    <scope>NUCLEOTIDE SEQUENCE [LARGE SCALE GENOMIC DNA]</scope>
    <source>
        <strain evidence="2 3">PAB10Feb10-1</strain>
    </source>
</reference>
<evidence type="ECO:0000313" key="3">
    <source>
        <dbReference type="Proteomes" id="UP000269154"/>
    </source>
</evidence>
<keyword evidence="1" id="KW-0732">Signal</keyword>
<feature type="chain" id="PRO_5018030929" description="DUF2808 domain-containing protein" evidence="1">
    <location>
        <begin position="37"/>
        <end position="137"/>
    </location>
</feature>
<feature type="signal peptide" evidence="1">
    <location>
        <begin position="1"/>
        <end position="36"/>
    </location>
</feature>
<evidence type="ECO:0008006" key="4">
    <source>
        <dbReference type="Google" id="ProtNLM"/>
    </source>
</evidence>
<name>A0A3N6P9A8_9CYAN</name>
<proteinExistence type="predicted"/>
<evidence type="ECO:0000313" key="2">
    <source>
        <dbReference type="EMBL" id="RQH55380.1"/>
    </source>
</evidence>
<dbReference type="Proteomes" id="UP000269154">
    <property type="component" value="Unassembled WGS sequence"/>
</dbReference>
<gene>
    <name evidence="2" type="ORF">D5R40_02220</name>
</gene>
<sequence>MTYGVIKMKKALGKVIVAFFFCLLSFAVVSPSPAMAAEYCFLGQEPQCFRELPFSGDLLYVDIPEFGVSSIDVILTNFSNGKEAVVNSDIDYPIVIGPDDRPVQRNYPVVPRSSVTFSNESPVPDTLVRIRVFGNSR</sequence>
<protein>
    <recommendedName>
        <fullName evidence="4">DUF2808 domain-containing protein</fullName>
    </recommendedName>
</protein>
<dbReference type="EMBL" id="RCBY01000007">
    <property type="protein sequence ID" value="RQH55380.1"/>
    <property type="molecule type" value="Genomic_DNA"/>
</dbReference>
<organism evidence="2 3">
    <name type="scientific">Okeania hirsuta</name>
    <dbReference type="NCBI Taxonomy" id="1458930"/>
    <lineage>
        <taxon>Bacteria</taxon>
        <taxon>Bacillati</taxon>
        <taxon>Cyanobacteriota</taxon>
        <taxon>Cyanophyceae</taxon>
        <taxon>Oscillatoriophycideae</taxon>
        <taxon>Oscillatoriales</taxon>
        <taxon>Microcoleaceae</taxon>
        <taxon>Okeania</taxon>
    </lineage>
</organism>
<dbReference type="AlphaFoldDB" id="A0A3N6P9A8"/>
<comment type="caution">
    <text evidence="2">The sequence shown here is derived from an EMBL/GenBank/DDBJ whole genome shotgun (WGS) entry which is preliminary data.</text>
</comment>